<dbReference type="InterPro" id="IPR051686">
    <property type="entry name" value="Lipoprotein_DolP"/>
</dbReference>
<dbReference type="EMBL" id="UINC01008439">
    <property type="protein sequence ID" value="SVA37981.1"/>
    <property type="molecule type" value="Genomic_DNA"/>
</dbReference>
<feature type="domain" description="BON" evidence="1">
    <location>
        <begin position="32"/>
        <end position="98"/>
    </location>
</feature>
<reference evidence="2" key="1">
    <citation type="submission" date="2018-05" db="EMBL/GenBank/DDBJ databases">
        <authorList>
            <person name="Lanie J.A."/>
            <person name="Ng W.-L."/>
            <person name="Kazmierczak K.M."/>
            <person name="Andrzejewski T.M."/>
            <person name="Davidsen T.M."/>
            <person name="Wayne K.J."/>
            <person name="Tettelin H."/>
            <person name="Glass J.I."/>
            <person name="Rusch D."/>
            <person name="Podicherti R."/>
            <person name="Tsui H.-C.T."/>
            <person name="Winkler M.E."/>
        </authorList>
    </citation>
    <scope>NUCLEOTIDE SEQUENCE</scope>
</reference>
<evidence type="ECO:0000313" key="2">
    <source>
        <dbReference type="EMBL" id="SVA37981.1"/>
    </source>
</evidence>
<dbReference type="InterPro" id="IPR007055">
    <property type="entry name" value="BON_dom"/>
</dbReference>
<proteinExistence type="predicted"/>
<accession>A0A381VD81</accession>
<feature type="domain" description="BON" evidence="1">
    <location>
        <begin position="101"/>
        <end position="170"/>
    </location>
</feature>
<dbReference type="Gene3D" id="3.30.1340.30">
    <property type="match status" value="2"/>
</dbReference>
<dbReference type="AlphaFoldDB" id="A0A381VD81"/>
<dbReference type="PANTHER" id="PTHR34606">
    <property type="entry name" value="BON DOMAIN-CONTAINING PROTEIN"/>
    <property type="match status" value="1"/>
</dbReference>
<dbReference type="PROSITE" id="PS50914">
    <property type="entry name" value="BON"/>
    <property type="match status" value="3"/>
</dbReference>
<name>A0A381VD81_9ZZZZ</name>
<organism evidence="2">
    <name type="scientific">marine metagenome</name>
    <dbReference type="NCBI Taxonomy" id="408172"/>
    <lineage>
        <taxon>unclassified sequences</taxon>
        <taxon>metagenomes</taxon>
        <taxon>ecological metagenomes</taxon>
    </lineage>
</organism>
<dbReference type="Pfam" id="PF04972">
    <property type="entry name" value="BON"/>
    <property type="match status" value="3"/>
</dbReference>
<sequence>MIPHQIMRVLFVAALVVTAAPYVMTERLVQTQAEGLEARVRTELVTERSFRAVTVVVDGDVVTLNGIVGSIGVKEDLIATVLEVDGVGSILSNMEIFEAESDVKLGEQIAAFIRRYEYHSVFDNINLNVENGVVVLSGEVTEPFKKEGIEKAVSYVGGVRLVENRIEVLPVSGTDDRIREDIALRIYNDPLFSKYQEGNRPPIHIVVKRGRVRLTGVVLSPVERAFAGTIARQVFGVRSFRNELRVESER</sequence>
<protein>
    <recommendedName>
        <fullName evidence="1">BON domain-containing protein</fullName>
    </recommendedName>
</protein>
<dbReference type="PANTHER" id="PTHR34606:SF15">
    <property type="entry name" value="BON DOMAIN-CONTAINING PROTEIN"/>
    <property type="match status" value="1"/>
</dbReference>
<evidence type="ECO:0000259" key="1">
    <source>
        <dbReference type="PROSITE" id="PS50914"/>
    </source>
</evidence>
<feature type="domain" description="BON" evidence="1">
    <location>
        <begin position="174"/>
        <end position="248"/>
    </location>
</feature>
<gene>
    <name evidence="2" type="ORF">METZ01_LOCUS90835</name>
</gene>